<dbReference type="Gene3D" id="2.40.37.10">
    <property type="entry name" value="Lyase, Ornithine Decarboxylase, Chain A, domain 1"/>
    <property type="match status" value="1"/>
</dbReference>
<dbReference type="STRING" id="1088868.CIN_00240"/>
<evidence type="ECO:0000256" key="2">
    <source>
        <dbReference type="ARBA" id="ARBA00001933"/>
    </source>
</evidence>
<dbReference type="SUPFAM" id="SSF50621">
    <property type="entry name" value="Alanine racemase C-terminal domain-like"/>
    <property type="match status" value="1"/>
</dbReference>
<organism evidence="10 11">
    <name type="scientific">Commensalibacter intestini A911</name>
    <dbReference type="NCBI Taxonomy" id="1088868"/>
    <lineage>
        <taxon>Bacteria</taxon>
        <taxon>Pseudomonadati</taxon>
        <taxon>Pseudomonadota</taxon>
        <taxon>Alphaproteobacteria</taxon>
        <taxon>Acetobacterales</taxon>
        <taxon>Acetobacteraceae</taxon>
    </lineage>
</organism>
<dbReference type="EC" id="5.1.1.1" evidence="3 6"/>
<dbReference type="PRINTS" id="PR00992">
    <property type="entry name" value="ALARACEMASE"/>
</dbReference>
<dbReference type="GO" id="GO:0008784">
    <property type="term" value="F:alanine racemase activity"/>
    <property type="evidence" value="ECO:0007669"/>
    <property type="project" value="UniProtKB-UniRule"/>
</dbReference>
<dbReference type="GO" id="GO:0005829">
    <property type="term" value="C:cytosol"/>
    <property type="evidence" value="ECO:0007669"/>
    <property type="project" value="TreeGrafter"/>
</dbReference>
<evidence type="ECO:0000256" key="1">
    <source>
        <dbReference type="ARBA" id="ARBA00000316"/>
    </source>
</evidence>
<dbReference type="Pfam" id="PF01168">
    <property type="entry name" value="Ala_racemase_N"/>
    <property type="match status" value="1"/>
</dbReference>
<comment type="cofactor">
    <cofactor evidence="2 6 7">
        <name>pyridoxal 5'-phosphate</name>
        <dbReference type="ChEBI" id="CHEBI:597326"/>
    </cofactor>
</comment>
<evidence type="ECO:0000256" key="4">
    <source>
        <dbReference type="ARBA" id="ARBA00022898"/>
    </source>
</evidence>
<dbReference type="InterPro" id="IPR009006">
    <property type="entry name" value="Ala_racemase/Decarboxylase_C"/>
</dbReference>
<dbReference type="InterPro" id="IPR000821">
    <property type="entry name" value="Ala_racemase"/>
</dbReference>
<dbReference type="Gene3D" id="3.20.20.10">
    <property type="entry name" value="Alanine racemase"/>
    <property type="match status" value="1"/>
</dbReference>
<proteinExistence type="inferred from homology"/>
<gene>
    <name evidence="10" type="ORF">CIN_00240</name>
</gene>
<dbReference type="InterPro" id="IPR011079">
    <property type="entry name" value="Ala_racemase_C"/>
</dbReference>
<dbReference type="PANTHER" id="PTHR30511:SF0">
    <property type="entry name" value="ALANINE RACEMASE, CATABOLIC-RELATED"/>
    <property type="match status" value="1"/>
</dbReference>
<keyword evidence="4 6" id="KW-0663">Pyridoxal phosphate</keyword>
<dbReference type="UniPathway" id="UPA00042">
    <property type="reaction ID" value="UER00497"/>
</dbReference>
<dbReference type="EMBL" id="AGFR01000001">
    <property type="protein sequence ID" value="EHD15042.1"/>
    <property type="molecule type" value="Genomic_DNA"/>
</dbReference>
<dbReference type="CDD" id="cd00430">
    <property type="entry name" value="PLPDE_III_AR"/>
    <property type="match status" value="1"/>
</dbReference>
<dbReference type="PATRIC" id="fig|1088868.3.peg.24"/>
<dbReference type="Pfam" id="PF00842">
    <property type="entry name" value="Ala_racemase_C"/>
    <property type="match status" value="1"/>
</dbReference>
<comment type="caution">
    <text evidence="10">The sequence shown here is derived from an EMBL/GenBank/DDBJ whole genome shotgun (WGS) entry which is preliminary data.</text>
</comment>
<protein>
    <recommendedName>
        <fullName evidence="3 6">Alanine racemase</fullName>
        <ecNumber evidence="3 6">5.1.1.1</ecNumber>
    </recommendedName>
</protein>
<accession>G6EXC8</accession>
<feature type="binding site" evidence="6 8">
    <location>
        <position position="148"/>
    </location>
    <ligand>
        <name>substrate</name>
    </ligand>
</feature>
<dbReference type="GO" id="GO:0030632">
    <property type="term" value="P:D-alanine biosynthetic process"/>
    <property type="evidence" value="ECO:0007669"/>
    <property type="project" value="UniProtKB-UniRule"/>
</dbReference>
<comment type="function">
    <text evidence="6">Catalyzes the interconversion of L-alanine and D-alanine. May also act on other amino acids.</text>
</comment>
<feature type="binding site" evidence="6 8">
    <location>
        <position position="319"/>
    </location>
    <ligand>
        <name>substrate</name>
    </ligand>
</feature>
<evidence type="ECO:0000256" key="8">
    <source>
        <dbReference type="PIRSR" id="PIRSR600821-52"/>
    </source>
</evidence>
<dbReference type="HAMAP" id="MF_01201">
    <property type="entry name" value="Ala_racemase"/>
    <property type="match status" value="1"/>
</dbReference>
<dbReference type="SMART" id="SM01005">
    <property type="entry name" value="Ala_racemase_C"/>
    <property type="match status" value="1"/>
</dbReference>
<evidence type="ECO:0000256" key="6">
    <source>
        <dbReference type="HAMAP-Rule" id="MF_01201"/>
    </source>
</evidence>
<dbReference type="InterPro" id="IPR029066">
    <property type="entry name" value="PLP-binding_barrel"/>
</dbReference>
<dbReference type="GO" id="GO:0030170">
    <property type="term" value="F:pyridoxal phosphate binding"/>
    <property type="evidence" value="ECO:0007669"/>
    <property type="project" value="UniProtKB-UniRule"/>
</dbReference>
<evidence type="ECO:0000256" key="5">
    <source>
        <dbReference type="ARBA" id="ARBA00023235"/>
    </source>
</evidence>
<reference evidence="10 11" key="1">
    <citation type="submission" date="2011-10" db="EMBL/GenBank/DDBJ databases">
        <title>Genome Sequence of Commensalibacter intestini A911, isolated from Drosophila gut.</title>
        <authorList>
            <person name="Lee W.-J."/>
            <person name="Kim E.-K."/>
        </authorList>
    </citation>
    <scope>NUCLEOTIDE SEQUENCE [LARGE SCALE GENOMIC DNA]</scope>
    <source>
        <strain evidence="10 11">A911</strain>
    </source>
</reference>
<evidence type="ECO:0000256" key="7">
    <source>
        <dbReference type="PIRSR" id="PIRSR600821-50"/>
    </source>
</evidence>
<dbReference type="SUPFAM" id="SSF51419">
    <property type="entry name" value="PLP-binding barrel"/>
    <property type="match status" value="1"/>
</dbReference>
<feature type="domain" description="Alanine racemase C-terminal" evidence="9">
    <location>
        <begin position="247"/>
        <end position="376"/>
    </location>
</feature>
<dbReference type="eggNOG" id="COG0787">
    <property type="taxonomic scope" value="Bacteria"/>
</dbReference>
<feature type="active site" description="Proton acceptor; specific for D-alanine" evidence="6">
    <location>
        <position position="49"/>
    </location>
</feature>
<dbReference type="PANTHER" id="PTHR30511">
    <property type="entry name" value="ALANINE RACEMASE"/>
    <property type="match status" value="1"/>
</dbReference>
<dbReference type="RefSeq" id="WP_008853015.1">
    <property type="nucleotide sequence ID" value="NZ_AGFR01000001.1"/>
</dbReference>
<dbReference type="AlphaFoldDB" id="G6EXC8"/>
<dbReference type="NCBIfam" id="TIGR00492">
    <property type="entry name" value="alr"/>
    <property type="match status" value="1"/>
</dbReference>
<comment type="similarity">
    <text evidence="6">Belongs to the alanine racemase family.</text>
</comment>
<comment type="catalytic activity">
    <reaction evidence="1 6">
        <text>L-alanine = D-alanine</text>
        <dbReference type="Rhea" id="RHEA:20249"/>
        <dbReference type="ChEBI" id="CHEBI:57416"/>
        <dbReference type="ChEBI" id="CHEBI:57972"/>
        <dbReference type="EC" id="5.1.1.1"/>
    </reaction>
</comment>
<dbReference type="InterPro" id="IPR001608">
    <property type="entry name" value="Ala_racemase_N"/>
</dbReference>
<evidence type="ECO:0000256" key="3">
    <source>
        <dbReference type="ARBA" id="ARBA00013089"/>
    </source>
</evidence>
<evidence type="ECO:0000313" key="10">
    <source>
        <dbReference type="EMBL" id="EHD15042.1"/>
    </source>
</evidence>
<feature type="modified residue" description="N6-(pyridoxal phosphate)lysine" evidence="6 7">
    <location>
        <position position="49"/>
    </location>
</feature>
<evidence type="ECO:0000259" key="9">
    <source>
        <dbReference type="SMART" id="SM01005"/>
    </source>
</evidence>
<keyword evidence="5 6" id="KW-0413">Isomerase</keyword>
<dbReference type="Proteomes" id="UP000005939">
    <property type="component" value="Unassembled WGS sequence"/>
</dbReference>
<comment type="pathway">
    <text evidence="6">Amino-acid biosynthesis; D-alanine biosynthesis; D-alanine from L-alanine: step 1/1.</text>
</comment>
<sequence>MSQPYPFVDPTLFTKHAGAELHIDLSAIVQNYHYLQKKVAPAQCGAVVKADAYSLGMIPVAKALAKAGCKEFFVAHLDEGIALRSILGKEYPIYVLHGLPHQTESLFLEHHLTPILNDINQLQRWSSLCKDHQVSYSAGIQFDTGMSRFGIGHDEIDQLQHINWDIFQPTLVMSHLACGDTPNHPANQHQLKQFQTLKQLVPNTRSSLAASSGIFLGNDWHFDIVRPGVALYGGNPTANQPNPMQNVISLRGKIIQTRHVPKGAFIGYGATFTTPKAMRLALISIGYADGFFRAFSHKISAISPDFPNIPLALLGRVSMDSLCIDITDLPESAIQVGDSIEMIGDRCPIDQIAPQAETIGYEILTALGNRYHRIYKGF</sequence>
<name>G6EXC8_9PROT</name>
<dbReference type="OrthoDB" id="9813814at2"/>
<feature type="active site" description="Proton acceptor; specific for L-alanine" evidence="6">
    <location>
        <position position="268"/>
    </location>
</feature>
<evidence type="ECO:0000313" key="11">
    <source>
        <dbReference type="Proteomes" id="UP000005939"/>
    </source>
</evidence>